<accession>A0A378LA85</accession>
<proteinExistence type="predicted"/>
<dbReference type="STRING" id="460.Lstg_2541"/>
<evidence type="ECO:0000313" key="3">
    <source>
        <dbReference type="Proteomes" id="UP000054820"/>
    </source>
</evidence>
<sequence length="435" mass="51157">MKVGEFKEKIDEVRRNVDSLKAPVEAIDLVTQLSKLFEPLEDQIDVRPDMIPPVKELINQFWSRVIHTIPWDQSDQWHTAAFVMPWLALQRFLGKARLLEADFHYSILYESLAVPGNPLRITMLMPLFICASRMLSYAAVEELENYPFLKLKQKIVANKRQEIEKLKDIIFLLRSIFYLMYKHCTLEQIALMPSLIYFRYPTTDEERRSELAIFNWLTKHPIECTKFFNTYDDYINMHSIEEIDALGNVANLLPTGCTGRKNFLRATNESRWIYLFIHQVRNNPDFLEDKDAAIEETLRLLRQDFNEQKNKSLTAVWDFTLSVKMFERVLSAEEAKIVHSAIYAFCMEKYMEQFDLGDDHPQSSFLHSEWESWKCQAAEKRKLAAVYGKSVKLGFFETLAANQGRLKKLIDFLEESRTSDLENYKTYRLNIPLKN</sequence>
<protein>
    <submittedName>
        <fullName evidence="2">Uncharacterized protein</fullName>
    </submittedName>
</protein>
<dbReference type="EMBL" id="LNYZ01000023">
    <property type="protein sequence ID" value="KTD75366.1"/>
    <property type="molecule type" value="Genomic_DNA"/>
</dbReference>
<dbReference type="EMBL" id="UGOY01000001">
    <property type="protein sequence ID" value="STY23723.1"/>
    <property type="molecule type" value="Genomic_DNA"/>
</dbReference>
<keyword evidence="3" id="KW-1185">Reference proteome</keyword>
<name>A0A378LA85_9GAMM</name>
<dbReference type="OrthoDB" id="5650429at2"/>
<dbReference type="Proteomes" id="UP000054820">
    <property type="component" value="Unassembled WGS sequence"/>
</dbReference>
<dbReference type="Proteomes" id="UP000255110">
    <property type="component" value="Unassembled WGS sequence"/>
</dbReference>
<gene>
    <name evidence="1" type="ORF">Lstg_2541</name>
    <name evidence="2" type="ORF">NCTC11991_02333</name>
</gene>
<evidence type="ECO:0000313" key="1">
    <source>
        <dbReference type="EMBL" id="KTD75366.1"/>
    </source>
</evidence>
<evidence type="ECO:0000313" key="4">
    <source>
        <dbReference type="Proteomes" id="UP000255110"/>
    </source>
</evidence>
<reference evidence="2 4" key="2">
    <citation type="submission" date="2018-06" db="EMBL/GenBank/DDBJ databases">
        <authorList>
            <consortium name="Pathogen Informatics"/>
            <person name="Doyle S."/>
        </authorList>
    </citation>
    <scope>NUCLEOTIDE SEQUENCE [LARGE SCALE GENOMIC DNA]</scope>
    <source>
        <strain evidence="2 4">NCTC11991</strain>
    </source>
</reference>
<dbReference type="RefSeq" id="WP_058478085.1">
    <property type="nucleotide sequence ID" value="NZ_CAAAIO010000010.1"/>
</dbReference>
<evidence type="ECO:0000313" key="2">
    <source>
        <dbReference type="EMBL" id="STY23723.1"/>
    </source>
</evidence>
<reference evidence="1 3" key="1">
    <citation type="submission" date="2015-11" db="EMBL/GenBank/DDBJ databases">
        <title>Genomic analysis of 38 Legionella species identifies large and diverse effector repertoires.</title>
        <authorList>
            <person name="Burstein D."/>
            <person name="Amaro F."/>
            <person name="Zusman T."/>
            <person name="Lifshitz Z."/>
            <person name="Cohen O."/>
            <person name="Gilbert J.A."/>
            <person name="Pupko T."/>
            <person name="Shuman H.A."/>
            <person name="Segal G."/>
        </authorList>
    </citation>
    <scope>NUCLEOTIDE SEQUENCE [LARGE SCALE GENOMIC DNA]</scope>
    <source>
        <strain evidence="1 3">SC-18-C9</strain>
    </source>
</reference>
<dbReference type="AlphaFoldDB" id="A0A378LA85"/>
<organism evidence="2 4">
    <name type="scientific">Legionella steigerwaltii</name>
    <dbReference type="NCBI Taxonomy" id="460"/>
    <lineage>
        <taxon>Bacteria</taxon>
        <taxon>Pseudomonadati</taxon>
        <taxon>Pseudomonadota</taxon>
        <taxon>Gammaproteobacteria</taxon>
        <taxon>Legionellales</taxon>
        <taxon>Legionellaceae</taxon>
        <taxon>Legionella</taxon>
    </lineage>
</organism>